<keyword evidence="11" id="KW-1185">Reference proteome</keyword>
<accession>A0A5N8XQ04</accession>
<keyword evidence="3" id="KW-0597">Phosphoprotein</keyword>
<gene>
    <name evidence="10" type="ORF">FNH08_31325</name>
</gene>
<feature type="region of interest" description="Disordered" evidence="7">
    <location>
        <begin position="388"/>
        <end position="519"/>
    </location>
</feature>
<protein>
    <recommendedName>
        <fullName evidence="2">histidine kinase</fullName>
        <ecNumber evidence="2">2.7.13.3</ecNumber>
    </recommendedName>
</protein>
<dbReference type="Gene3D" id="3.30.565.10">
    <property type="entry name" value="Histidine kinase-like ATPase, C-terminal domain"/>
    <property type="match status" value="1"/>
</dbReference>
<evidence type="ECO:0000256" key="5">
    <source>
        <dbReference type="ARBA" id="ARBA00022777"/>
    </source>
</evidence>
<sequence length="621" mass="65105">MTPPIPPGERPALRALVPVPLLTAVLAALAVGGSVAMAPESARPALAWGAGTAALLLTAAVATAVHAAQTTRLVRRRLDAVSQDAGRLLQDRARLAEELRQERARLTDDFVRERARLAEDFERERTRLTEESEQERRRLTTDRARLAEEKAELADRVRKAESERAAAVSATANAAGRMQALATGTLADLREMEERHTDEDVLTDLLHLDHRTAQANRLADSVAVLAGARSGRRWARPIPMESILRGAMGRIGGYQRVRLHSSSEAAVAGHAAEAVMHALAELLDNAANFSPPTAEVHVYVEEVPTGVIVSVEDAGLVMSDIQLRRAERAVSGEGAGLGGLSGTRLGLAVVGRLSVKHGLKVSFRPSARGGTGVLMLIPQDLLAGAFAPAPAPAPRSEPVPPPPLAAASYATARAPQDVDPEPVPTHESAAGPDSGLSAEDPSPSGSPSSSPSGPPAASPATTSDLPGALPRRRRGQTLAAAQARTRDRVPARPDPEARPAADPRARAARFSSFRSAVRGSVPDQALVQGTTTEVPLEVPVAVPTEVPVEGAGAVRRAEARAELVRAPKATSLDDAPDAPQAPQAPHSPAPSQPQSQTQTQSKSQSQSQSQSHPYPEGDPTS</sequence>
<dbReference type="RefSeq" id="WP_152774894.1">
    <property type="nucleotide sequence ID" value="NZ_VJZC01000304.1"/>
</dbReference>
<proteinExistence type="predicted"/>
<feature type="domain" description="Histidine kinase/HSP90-like ATPase" evidence="9">
    <location>
        <begin position="270"/>
        <end position="381"/>
    </location>
</feature>
<dbReference type="PANTHER" id="PTHR45436">
    <property type="entry name" value="SENSOR HISTIDINE KINASE YKOH"/>
    <property type="match status" value="1"/>
</dbReference>
<dbReference type="EC" id="2.7.13.3" evidence="2"/>
<keyword evidence="5 10" id="KW-0418">Kinase</keyword>
<evidence type="ECO:0000256" key="4">
    <source>
        <dbReference type="ARBA" id="ARBA00022679"/>
    </source>
</evidence>
<dbReference type="InterPro" id="IPR050428">
    <property type="entry name" value="TCS_sensor_his_kinase"/>
</dbReference>
<evidence type="ECO:0000256" key="7">
    <source>
        <dbReference type="SAM" id="MobiDB-lite"/>
    </source>
</evidence>
<dbReference type="Pfam" id="PF02518">
    <property type="entry name" value="HATPase_c"/>
    <property type="match status" value="1"/>
</dbReference>
<name>A0A5N8XQ04_9ACTN</name>
<dbReference type="Proteomes" id="UP000400924">
    <property type="component" value="Unassembled WGS sequence"/>
</dbReference>
<dbReference type="InterPro" id="IPR003594">
    <property type="entry name" value="HATPase_dom"/>
</dbReference>
<comment type="caution">
    <text evidence="10">The sequence shown here is derived from an EMBL/GenBank/DDBJ whole genome shotgun (WGS) entry which is preliminary data.</text>
</comment>
<feature type="transmembrane region" description="Helical" evidence="8">
    <location>
        <begin position="45"/>
        <end position="68"/>
    </location>
</feature>
<dbReference type="GO" id="GO:0000160">
    <property type="term" value="P:phosphorelay signal transduction system"/>
    <property type="evidence" value="ECO:0007669"/>
    <property type="project" value="TreeGrafter"/>
</dbReference>
<feature type="compositionally biased region" description="Basic and acidic residues" evidence="7">
    <location>
        <begin position="484"/>
        <end position="505"/>
    </location>
</feature>
<evidence type="ECO:0000256" key="2">
    <source>
        <dbReference type="ARBA" id="ARBA00012438"/>
    </source>
</evidence>
<dbReference type="SMART" id="SM00387">
    <property type="entry name" value="HATPase_c"/>
    <property type="match status" value="1"/>
</dbReference>
<feature type="region of interest" description="Disordered" evidence="7">
    <location>
        <begin position="551"/>
        <end position="621"/>
    </location>
</feature>
<feature type="compositionally biased region" description="Low complexity" evidence="7">
    <location>
        <begin position="405"/>
        <end position="415"/>
    </location>
</feature>
<organism evidence="10 11">
    <name type="scientific">Streptomyces spongiae</name>
    <dbReference type="NCBI Taxonomy" id="565072"/>
    <lineage>
        <taxon>Bacteria</taxon>
        <taxon>Bacillati</taxon>
        <taxon>Actinomycetota</taxon>
        <taxon>Actinomycetes</taxon>
        <taxon>Kitasatosporales</taxon>
        <taxon>Streptomycetaceae</taxon>
        <taxon>Streptomyces</taxon>
    </lineage>
</organism>
<dbReference type="OrthoDB" id="4652229at2"/>
<evidence type="ECO:0000256" key="6">
    <source>
        <dbReference type="SAM" id="Coils"/>
    </source>
</evidence>
<feature type="coiled-coil region" evidence="6">
    <location>
        <begin position="85"/>
        <end position="163"/>
    </location>
</feature>
<feature type="transmembrane region" description="Helical" evidence="8">
    <location>
        <begin position="12"/>
        <end position="33"/>
    </location>
</feature>
<feature type="compositionally biased region" description="Basic and acidic residues" evidence="7">
    <location>
        <begin position="555"/>
        <end position="565"/>
    </location>
</feature>
<evidence type="ECO:0000256" key="3">
    <source>
        <dbReference type="ARBA" id="ARBA00022553"/>
    </source>
</evidence>
<dbReference type="GO" id="GO:0005886">
    <property type="term" value="C:plasma membrane"/>
    <property type="evidence" value="ECO:0007669"/>
    <property type="project" value="TreeGrafter"/>
</dbReference>
<feature type="compositionally biased region" description="Pro residues" evidence="7">
    <location>
        <begin position="389"/>
        <end position="404"/>
    </location>
</feature>
<evidence type="ECO:0000256" key="8">
    <source>
        <dbReference type="SAM" id="Phobius"/>
    </source>
</evidence>
<evidence type="ECO:0000259" key="9">
    <source>
        <dbReference type="SMART" id="SM00387"/>
    </source>
</evidence>
<keyword evidence="8" id="KW-0472">Membrane</keyword>
<reference evidence="10 11" key="1">
    <citation type="submission" date="2019-07" db="EMBL/GenBank/DDBJ databases">
        <title>New species of Amycolatopsis and Streptomyces.</title>
        <authorList>
            <person name="Duangmal K."/>
            <person name="Teo W.F.A."/>
            <person name="Lipun K."/>
        </authorList>
    </citation>
    <scope>NUCLEOTIDE SEQUENCE [LARGE SCALE GENOMIC DNA]</scope>
    <source>
        <strain evidence="10 11">NBRC 106415</strain>
    </source>
</reference>
<dbReference type="PANTHER" id="PTHR45436:SF5">
    <property type="entry name" value="SENSOR HISTIDINE KINASE TRCS"/>
    <property type="match status" value="1"/>
</dbReference>
<evidence type="ECO:0000313" key="10">
    <source>
        <dbReference type="EMBL" id="MPY61471.1"/>
    </source>
</evidence>
<evidence type="ECO:0000313" key="11">
    <source>
        <dbReference type="Proteomes" id="UP000400924"/>
    </source>
</evidence>
<dbReference type="InterPro" id="IPR036890">
    <property type="entry name" value="HATPase_C_sf"/>
</dbReference>
<dbReference type="AlphaFoldDB" id="A0A5N8XQ04"/>
<dbReference type="SUPFAM" id="SSF69989">
    <property type="entry name" value="C-terminal domain of PLC-beta"/>
    <property type="match status" value="1"/>
</dbReference>
<dbReference type="SUPFAM" id="SSF55874">
    <property type="entry name" value="ATPase domain of HSP90 chaperone/DNA topoisomerase II/histidine kinase"/>
    <property type="match status" value="1"/>
</dbReference>
<keyword evidence="8" id="KW-0812">Transmembrane</keyword>
<evidence type="ECO:0000256" key="1">
    <source>
        <dbReference type="ARBA" id="ARBA00000085"/>
    </source>
</evidence>
<dbReference type="EMBL" id="VJZC01000304">
    <property type="protein sequence ID" value="MPY61471.1"/>
    <property type="molecule type" value="Genomic_DNA"/>
</dbReference>
<keyword evidence="8" id="KW-1133">Transmembrane helix</keyword>
<keyword evidence="6" id="KW-0175">Coiled coil</keyword>
<dbReference type="GO" id="GO:0004673">
    <property type="term" value="F:protein histidine kinase activity"/>
    <property type="evidence" value="ECO:0007669"/>
    <property type="project" value="UniProtKB-EC"/>
</dbReference>
<feature type="compositionally biased region" description="Low complexity" evidence="7">
    <location>
        <begin position="592"/>
        <end position="613"/>
    </location>
</feature>
<feature type="compositionally biased region" description="Low complexity" evidence="7">
    <location>
        <begin position="441"/>
        <end position="451"/>
    </location>
</feature>
<feature type="compositionally biased region" description="Low complexity" evidence="7">
    <location>
        <begin position="506"/>
        <end position="518"/>
    </location>
</feature>
<keyword evidence="4" id="KW-0808">Transferase</keyword>
<comment type="catalytic activity">
    <reaction evidence="1">
        <text>ATP + protein L-histidine = ADP + protein N-phospho-L-histidine.</text>
        <dbReference type="EC" id="2.7.13.3"/>
    </reaction>
</comment>